<proteinExistence type="predicted"/>
<dbReference type="AlphaFoldDB" id="A0A2M7CQP4"/>
<dbReference type="EMBL" id="PEUH01000008">
    <property type="protein sequence ID" value="PIV31943.1"/>
    <property type="molecule type" value="Genomic_DNA"/>
</dbReference>
<gene>
    <name evidence="1" type="ORF">COS33_00475</name>
</gene>
<organism evidence="1 2">
    <name type="scientific">Candidatus Wolfebacteria bacterium CG02_land_8_20_14_3_00_37_12</name>
    <dbReference type="NCBI Taxonomy" id="1975066"/>
    <lineage>
        <taxon>Bacteria</taxon>
        <taxon>Candidatus Wolfeibacteriota</taxon>
    </lineage>
</organism>
<comment type="caution">
    <text evidence="1">The sequence shown here is derived from an EMBL/GenBank/DDBJ whole genome shotgun (WGS) entry which is preliminary data.</text>
</comment>
<accession>A0A2M7CQP4</accession>
<reference evidence="2" key="1">
    <citation type="submission" date="2017-09" db="EMBL/GenBank/DDBJ databases">
        <title>Depth-based differentiation of microbial function through sediment-hosted aquifers and enrichment of novel symbionts in the deep terrestrial subsurface.</title>
        <authorList>
            <person name="Probst A.J."/>
            <person name="Ladd B."/>
            <person name="Jarett J.K."/>
            <person name="Geller-Mcgrath D.E."/>
            <person name="Sieber C.M.K."/>
            <person name="Emerson J.B."/>
            <person name="Anantharaman K."/>
            <person name="Thomas B.C."/>
            <person name="Malmstrom R."/>
            <person name="Stieglmeier M."/>
            <person name="Klingl A."/>
            <person name="Woyke T."/>
            <person name="Ryan C.M."/>
            <person name="Banfield J.F."/>
        </authorList>
    </citation>
    <scope>NUCLEOTIDE SEQUENCE [LARGE SCALE GENOMIC DNA]</scope>
</reference>
<evidence type="ECO:0000313" key="2">
    <source>
        <dbReference type="Proteomes" id="UP000230595"/>
    </source>
</evidence>
<dbReference type="Proteomes" id="UP000230595">
    <property type="component" value="Unassembled WGS sequence"/>
</dbReference>
<sequence length="70" mass="8444">MNTITIPKNLIKNDDLVIIPRRKYKEFLDFEKIIRKRLAEEVDIDLAIKIYEKEKQQKKLKVIKFLADLD</sequence>
<protein>
    <submittedName>
        <fullName evidence="1">Uncharacterized protein</fullName>
    </submittedName>
</protein>
<evidence type="ECO:0000313" key="1">
    <source>
        <dbReference type="EMBL" id="PIV31943.1"/>
    </source>
</evidence>
<name>A0A2M7CQP4_9BACT</name>